<accession>A0A7C1E3X0</accession>
<comment type="caution">
    <text evidence="6">The sequence shown here is derived from an EMBL/GenBank/DDBJ whole genome shotgun (WGS) entry which is preliminary data.</text>
</comment>
<feature type="domain" description="Creatinase N-terminal" evidence="5">
    <location>
        <begin position="17"/>
        <end position="157"/>
    </location>
</feature>
<dbReference type="Pfam" id="PF00557">
    <property type="entry name" value="Peptidase_M24"/>
    <property type="match status" value="1"/>
</dbReference>
<protein>
    <submittedName>
        <fullName evidence="6">M24 family metallopeptidase</fullName>
    </submittedName>
</protein>
<evidence type="ECO:0000256" key="1">
    <source>
        <dbReference type="ARBA" id="ARBA00022723"/>
    </source>
</evidence>
<dbReference type="InterPro" id="IPR000587">
    <property type="entry name" value="Creatinase_N"/>
</dbReference>
<dbReference type="InterPro" id="IPR029149">
    <property type="entry name" value="Creatin/AminoP/Spt16_N"/>
</dbReference>
<dbReference type="SUPFAM" id="SSF53092">
    <property type="entry name" value="Creatinase/prolidase N-terminal domain"/>
    <property type="match status" value="1"/>
</dbReference>
<dbReference type="PROSITE" id="PS00491">
    <property type="entry name" value="PROLINE_PEPTIDASE"/>
    <property type="match status" value="1"/>
</dbReference>
<dbReference type="InterPro" id="IPR050659">
    <property type="entry name" value="Peptidase_M24B"/>
</dbReference>
<dbReference type="AlphaFoldDB" id="A0A7C1E3X0"/>
<dbReference type="Gene3D" id="3.90.230.10">
    <property type="entry name" value="Creatinase/methionine aminopeptidase superfamily"/>
    <property type="match status" value="1"/>
</dbReference>
<evidence type="ECO:0000259" key="5">
    <source>
        <dbReference type="Pfam" id="PF01321"/>
    </source>
</evidence>
<name>A0A7C1E3X0_9CREN</name>
<dbReference type="InterPro" id="IPR036005">
    <property type="entry name" value="Creatinase/aminopeptidase-like"/>
</dbReference>
<evidence type="ECO:0000256" key="3">
    <source>
        <dbReference type="RuleBase" id="RU000590"/>
    </source>
</evidence>
<reference evidence="6" key="1">
    <citation type="journal article" date="2020" name="mSystems">
        <title>Genome- and Community-Level Interaction Insights into Carbon Utilization and Element Cycling Functions of Hydrothermarchaeota in Hydrothermal Sediment.</title>
        <authorList>
            <person name="Zhou Z."/>
            <person name="Liu Y."/>
            <person name="Xu W."/>
            <person name="Pan J."/>
            <person name="Luo Z.H."/>
            <person name="Li M."/>
        </authorList>
    </citation>
    <scope>NUCLEOTIDE SEQUENCE [LARGE SCALE GENOMIC DNA]</scope>
    <source>
        <strain evidence="6">SpSt-123</strain>
    </source>
</reference>
<dbReference type="SUPFAM" id="SSF55920">
    <property type="entry name" value="Creatinase/aminopeptidase"/>
    <property type="match status" value="1"/>
</dbReference>
<dbReference type="Pfam" id="PF01321">
    <property type="entry name" value="Creatinase_N"/>
    <property type="match status" value="1"/>
</dbReference>
<organism evidence="6">
    <name type="scientific">Fervidicoccus fontis</name>
    <dbReference type="NCBI Taxonomy" id="683846"/>
    <lineage>
        <taxon>Archaea</taxon>
        <taxon>Thermoproteota</taxon>
        <taxon>Thermoprotei</taxon>
        <taxon>Fervidicoccales</taxon>
        <taxon>Fervidicoccaceae</taxon>
        <taxon>Fervidicoccus</taxon>
    </lineage>
</organism>
<evidence type="ECO:0000313" key="6">
    <source>
        <dbReference type="EMBL" id="HDS10214.1"/>
    </source>
</evidence>
<dbReference type="GO" id="GO:0046872">
    <property type="term" value="F:metal ion binding"/>
    <property type="evidence" value="ECO:0007669"/>
    <property type="project" value="UniProtKB-KW"/>
</dbReference>
<feature type="domain" description="Peptidase M24" evidence="4">
    <location>
        <begin position="166"/>
        <end position="370"/>
    </location>
</feature>
<dbReference type="Gene3D" id="3.40.350.10">
    <property type="entry name" value="Creatinase/prolidase N-terminal domain"/>
    <property type="match status" value="1"/>
</dbReference>
<dbReference type="GO" id="GO:0016787">
    <property type="term" value="F:hydrolase activity"/>
    <property type="evidence" value="ECO:0007669"/>
    <property type="project" value="UniProtKB-KW"/>
</dbReference>
<keyword evidence="1 3" id="KW-0479">Metal-binding</keyword>
<gene>
    <name evidence="6" type="ORF">ENO04_01130</name>
</gene>
<comment type="similarity">
    <text evidence="3">Belongs to the peptidase M24B family.</text>
</comment>
<evidence type="ECO:0000256" key="2">
    <source>
        <dbReference type="ARBA" id="ARBA00022801"/>
    </source>
</evidence>
<dbReference type="InterPro" id="IPR000994">
    <property type="entry name" value="Pept_M24"/>
</dbReference>
<dbReference type="PANTHER" id="PTHR46112:SF2">
    <property type="entry name" value="XAA-PRO AMINOPEPTIDASE P-RELATED"/>
    <property type="match status" value="1"/>
</dbReference>
<keyword evidence="2" id="KW-0378">Hydrolase</keyword>
<dbReference type="InterPro" id="IPR001131">
    <property type="entry name" value="Peptidase_M24B_aminopep-P_CS"/>
</dbReference>
<dbReference type="PANTHER" id="PTHR46112">
    <property type="entry name" value="AMINOPEPTIDASE"/>
    <property type="match status" value="1"/>
</dbReference>
<dbReference type="EMBL" id="DSDY01000038">
    <property type="protein sequence ID" value="HDS10214.1"/>
    <property type="molecule type" value="Genomic_DNA"/>
</dbReference>
<sequence>MGEREKMFECELTREKLRHLEATLAANSVTRTLILGNRNIQYILGVESSGFFYMDLDSKSYSVYVAPIDYGKLLKIIEDCGLSFEIVVYGKLTELTSVTATRVYPNDYNALLRQIISEDRNIGVNMDALPYELRSEYSRSNDEKIKDISAIISQVRALKTEKEKQAIKKSSEITEKAVLQTINEIDDETTVREFKSKLIRNLYMNGAESLAFEPIVVVDGDASYPHPPESSSASGRKIKSSSLFLIDVGAKKHSYSSDMTRIVLYSSSNRLNELAEFLEYTYWVAVDKISEGAPCRDVDLEARRYLSRLGLDKYFIHSLGHGVGIEVHEPPYISPFSKDTFSDNNVFTIEPGIYFRNRLGLRVENTLVLEKNRVESFMNSSLVIR</sequence>
<evidence type="ECO:0000259" key="4">
    <source>
        <dbReference type="Pfam" id="PF00557"/>
    </source>
</evidence>
<proteinExistence type="inferred from homology"/>